<feature type="domain" description="CBS" evidence="10">
    <location>
        <begin position="206"/>
        <end position="265"/>
    </location>
</feature>
<dbReference type="PANTHER" id="PTHR43099:SF5">
    <property type="entry name" value="HLYC_CORC FAMILY TRANSPORTER"/>
    <property type="match status" value="1"/>
</dbReference>
<accession>A0A0F0CR02</accession>
<evidence type="ECO:0000256" key="1">
    <source>
        <dbReference type="ARBA" id="ARBA00004651"/>
    </source>
</evidence>
<keyword evidence="2" id="KW-1003">Cell membrane</keyword>
<keyword evidence="6 8" id="KW-0472">Membrane</keyword>
<evidence type="ECO:0000259" key="11">
    <source>
        <dbReference type="PROSITE" id="PS51846"/>
    </source>
</evidence>
<dbReference type="InterPro" id="IPR044751">
    <property type="entry name" value="Ion_transp-like_CBS"/>
</dbReference>
<dbReference type="Gene3D" id="3.10.580.10">
    <property type="entry name" value="CBS-domain"/>
    <property type="match status" value="1"/>
</dbReference>
<dbReference type="Pfam" id="PF00571">
    <property type="entry name" value="CBS"/>
    <property type="match status" value="1"/>
</dbReference>
<evidence type="ECO:0000256" key="4">
    <source>
        <dbReference type="ARBA" id="ARBA00022737"/>
    </source>
</evidence>
<keyword evidence="4" id="KW-0677">Repeat</keyword>
<dbReference type="AlphaFoldDB" id="A0A0F0CR02"/>
<proteinExistence type="predicted"/>
<comment type="subcellular location">
    <subcellularLocation>
        <location evidence="1">Cell membrane</location>
        <topology evidence="1">Multi-pass membrane protein</topology>
    </subcellularLocation>
</comment>
<evidence type="ECO:0000256" key="9">
    <source>
        <dbReference type="SAM" id="Phobius"/>
    </source>
</evidence>
<evidence type="ECO:0000259" key="10">
    <source>
        <dbReference type="PROSITE" id="PS51371"/>
    </source>
</evidence>
<reference evidence="12 13" key="1">
    <citation type="submission" date="2015-02" db="EMBL/GenBank/DDBJ databases">
        <title>Single-cell genomics of uncultivated deep-branching MTB reveals a conserved set of magnetosome genes.</title>
        <authorList>
            <person name="Kolinko S."/>
            <person name="Richter M."/>
            <person name="Glockner F.O."/>
            <person name="Brachmann A."/>
            <person name="Schuler D."/>
        </authorList>
    </citation>
    <scope>NUCLEOTIDE SEQUENCE [LARGE SCALE GENOMIC DNA]</scope>
    <source>
        <strain evidence="12">SKK-01</strain>
    </source>
</reference>
<feature type="transmembrane region" description="Helical" evidence="9">
    <location>
        <begin position="6"/>
        <end position="29"/>
    </location>
</feature>
<keyword evidence="5 8" id="KW-1133">Transmembrane helix</keyword>
<evidence type="ECO:0000313" key="12">
    <source>
        <dbReference type="EMBL" id="KJJ83951.1"/>
    </source>
</evidence>
<evidence type="ECO:0000256" key="8">
    <source>
        <dbReference type="PROSITE-ProRule" id="PRU01193"/>
    </source>
</evidence>
<dbReference type="InterPro" id="IPR051676">
    <property type="entry name" value="UPF0053_domain"/>
</dbReference>
<keyword evidence="3 8" id="KW-0812">Transmembrane</keyword>
<evidence type="ECO:0000313" key="13">
    <source>
        <dbReference type="Proteomes" id="UP000033428"/>
    </source>
</evidence>
<dbReference type="InterPro" id="IPR002550">
    <property type="entry name" value="CNNM"/>
</dbReference>
<feature type="domain" description="CNNM transmembrane" evidence="11">
    <location>
        <begin position="1"/>
        <end position="187"/>
    </location>
</feature>
<keyword evidence="7" id="KW-0129">CBS domain</keyword>
<dbReference type="SUPFAM" id="SSF54631">
    <property type="entry name" value="CBS-domain pair"/>
    <property type="match status" value="1"/>
</dbReference>
<feature type="transmembrane region" description="Helical" evidence="9">
    <location>
        <begin position="88"/>
        <end position="105"/>
    </location>
</feature>
<dbReference type="Proteomes" id="UP000033428">
    <property type="component" value="Unassembled WGS sequence"/>
</dbReference>
<dbReference type="PROSITE" id="PS51371">
    <property type="entry name" value="CBS"/>
    <property type="match status" value="2"/>
</dbReference>
<evidence type="ECO:0000256" key="3">
    <source>
        <dbReference type="ARBA" id="ARBA00022692"/>
    </source>
</evidence>
<dbReference type="InterPro" id="IPR046342">
    <property type="entry name" value="CBS_dom_sf"/>
</dbReference>
<organism evidence="12 13">
    <name type="scientific">Candidatus Omnitrophus magneticus</name>
    <dbReference type="NCBI Taxonomy" id="1609969"/>
    <lineage>
        <taxon>Bacteria</taxon>
        <taxon>Pseudomonadati</taxon>
        <taxon>Candidatus Omnitrophota</taxon>
        <taxon>Candidatus Omnitrophus</taxon>
    </lineage>
</organism>
<evidence type="ECO:0000256" key="6">
    <source>
        <dbReference type="ARBA" id="ARBA00023136"/>
    </source>
</evidence>
<keyword evidence="13" id="KW-1185">Reference proteome</keyword>
<feature type="transmembrane region" description="Helical" evidence="9">
    <location>
        <begin position="57"/>
        <end position="82"/>
    </location>
</feature>
<evidence type="ECO:0000256" key="2">
    <source>
        <dbReference type="ARBA" id="ARBA00022475"/>
    </source>
</evidence>
<comment type="caution">
    <text evidence="12">The sequence shown here is derived from an EMBL/GenBank/DDBJ whole genome shotgun (WGS) entry which is preliminary data.</text>
</comment>
<dbReference type="PANTHER" id="PTHR43099">
    <property type="entry name" value="UPF0053 PROTEIN YRKA"/>
    <property type="match status" value="1"/>
</dbReference>
<dbReference type="EMBL" id="JYNY01000433">
    <property type="protein sequence ID" value="KJJ83951.1"/>
    <property type="molecule type" value="Genomic_DNA"/>
</dbReference>
<dbReference type="Pfam" id="PF01595">
    <property type="entry name" value="CNNM"/>
    <property type="match status" value="1"/>
</dbReference>
<dbReference type="CDD" id="cd04590">
    <property type="entry name" value="CBS_pair_CorC_HlyC_assoc"/>
    <property type="match status" value="1"/>
</dbReference>
<evidence type="ECO:0000256" key="7">
    <source>
        <dbReference type="PROSITE-ProRule" id="PRU00703"/>
    </source>
</evidence>
<dbReference type="PROSITE" id="PS51846">
    <property type="entry name" value="CNNM"/>
    <property type="match status" value="1"/>
</dbReference>
<dbReference type="InterPro" id="IPR000644">
    <property type="entry name" value="CBS_dom"/>
</dbReference>
<name>A0A0F0CR02_9BACT</name>
<feature type="domain" description="CBS" evidence="10">
    <location>
        <begin position="271"/>
        <end position="328"/>
    </location>
</feature>
<dbReference type="GO" id="GO:0005886">
    <property type="term" value="C:plasma membrane"/>
    <property type="evidence" value="ECO:0007669"/>
    <property type="project" value="UniProtKB-SubCell"/>
</dbReference>
<sequence length="329" mass="37407">MLSIYTFIVIVSFIAIAFFSGIETAFTAIDKLRLKMLVNEKNSRAIKLNNFLKKEEIFLGTTLVGTNLATIIAATMVTRLLAEYLPEAILPLVSTIIVVPVTLVFCEIIPKIIARQFPTTIALYTFIPLSNFSKIFHPIIVAVNAIARIILFPFMHKNSSWEEILTKSDIKALLYYGRETGEVEQSEVDLIYKVLDFEVRLVKDRMVPLYRVSSVFENDTIENLKSLVFLSGFSRFPVYKDSKVDIQGVINIYDVLFDKEENIEKYQVKDFVRSAVYVDIEDRLDIALARLRHHKQPMGVVLGQNKKAVGIITIEDIMEDLVGNIEDKG</sequence>
<protein>
    <submittedName>
        <fullName evidence="12">Hemolysin</fullName>
    </submittedName>
</protein>
<evidence type="ECO:0000256" key="5">
    <source>
        <dbReference type="ARBA" id="ARBA00022989"/>
    </source>
</evidence>
<gene>
    <name evidence="12" type="ORF">OMAG_002179</name>
</gene>